<comment type="caution">
    <text evidence="1">The sequence shown here is derived from an EMBL/GenBank/DDBJ whole genome shotgun (WGS) entry which is preliminary data.</text>
</comment>
<evidence type="ECO:0000313" key="2">
    <source>
        <dbReference type="Proteomes" id="UP001238163"/>
    </source>
</evidence>
<keyword evidence="1" id="KW-0132">Cell division</keyword>
<dbReference type="InterPro" id="IPR036138">
    <property type="entry name" value="PBP_dimer_sf"/>
</dbReference>
<gene>
    <name evidence="1" type="ORF">J3R75_002028</name>
</gene>
<keyword evidence="2" id="KW-1185">Reference proteome</keyword>
<evidence type="ECO:0000313" key="1">
    <source>
        <dbReference type="EMBL" id="MDQ0289921.1"/>
    </source>
</evidence>
<sequence>MLGAVAITARIVWLAMQSETARELIRNHAQAAQSVAIPGMRGRIISRDGIALAYSERRLRLLWQVPADLSAAEATFARWEALNDRPFPLPPRQDLPSHLGRSWQIADDLDMQLPALWHMTQAPENGLILRAYFVRYYSQNTALRDILGSVHTDPATGLECGLTGMEKEYDHELRGHVVTFSLLATSRRAFIKDNKQWQENQGNGRDIRIDIHAAAH</sequence>
<dbReference type="Gene3D" id="3.90.1310.10">
    <property type="entry name" value="Penicillin-binding protein 2a (Domain 2)"/>
    <property type="match status" value="1"/>
</dbReference>
<dbReference type="SUPFAM" id="SSF56519">
    <property type="entry name" value="Penicillin binding protein dimerisation domain"/>
    <property type="match status" value="1"/>
</dbReference>
<protein>
    <submittedName>
        <fullName evidence="1">Cell division protein FtsI/penicillin-binding protein 2</fullName>
    </submittedName>
</protein>
<dbReference type="RefSeq" id="WP_307261359.1">
    <property type="nucleotide sequence ID" value="NZ_JAUSVL010000001.1"/>
</dbReference>
<dbReference type="AlphaFoldDB" id="A0AAE3VGD9"/>
<keyword evidence="1" id="KW-0131">Cell cycle</keyword>
<reference evidence="1" key="1">
    <citation type="submission" date="2023-07" db="EMBL/GenBank/DDBJ databases">
        <title>Genomic Encyclopedia of Type Strains, Phase IV (KMG-IV): sequencing the most valuable type-strain genomes for metagenomic binning, comparative biology and taxonomic classification.</title>
        <authorList>
            <person name="Goeker M."/>
        </authorList>
    </citation>
    <scope>NUCLEOTIDE SEQUENCE</scope>
    <source>
        <strain evidence="1">DSM 24202</strain>
    </source>
</reference>
<dbReference type="GO" id="GO:0008658">
    <property type="term" value="F:penicillin binding"/>
    <property type="evidence" value="ECO:0007669"/>
    <property type="project" value="InterPro"/>
</dbReference>
<name>A0AAE3VGD9_9BACT</name>
<dbReference type="GO" id="GO:0051301">
    <property type="term" value="P:cell division"/>
    <property type="evidence" value="ECO:0007669"/>
    <property type="project" value="UniProtKB-KW"/>
</dbReference>
<dbReference type="EMBL" id="JAUSVL010000001">
    <property type="protein sequence ID" value="MDQ0289921.1"/>
    <property type="molecule type" value="Genomic_DNA"/>
</dbReference>
<accession>A0AAE3VGD9</accession>
<dbReference type="Proteomes" id="UP001238163">
    <property type="component" value="Unassembled WGS sequence"/>
</dbReference>
<organism evidence="1 2">
    <name type="scientific">Oligosphaera ethanolica</name>
    <dbReference type="NCBI Taxonomy" id="760260"/>
    <lineage>
        <taxon>Bacteria</taxon>
        <taxon>Pseudomonadati</taxon>
        <taxon>Lentisphaerota</taxon>
        <taxon>Oligosphaeria</taxon>
        <taxon>Oligosphaerales</taxon>
        <taxon>Oligosphaeraceae</taxon>
        <taxon>Oligosphaera</taxon>
    </lineage>
</organism>
<proteinExistence type="predicted"/>